<dbReference type="Pfam" id="PF00155">
    <property type="entry name" value="Aminotran_1_2"/>
    <property type="match status" value="1"/>
</dbReference>
<dbReference type="PANTHER" id="PTHR42885">
    <property type="entry name" value="HISTIDINOL-PHOSPHATE AMINOTRANSFERASE-RELATED"/>
    <property type="match status" value="1"/>
</dbReference>
<dbReference type="PROSITE" id="PS00105">
    <property type="entry name" value="AA_TRANSFER_CLASS_1"/>
    <property type="match status" value="1"/>
</dbReference>
<evidence type="ECO:0000313" key="4">
    <source>
        <dbReference type="EMBL" id="VAV92078.1"/>
    </source>
</evidence>
<proteinExistence type="predicted"/>
<dbReference type="Gene3D" id="3.90.1150.10">
    <property type="entry name" value="Aspartate Aminotransferase, domain 1"/>
    <property type="match status" value="1"/>
</dbReference>
<dbReference type="EMBL" id="UOED01000072">
    <property type="protein sequence ID" value="VAV92078.1"/>
    <property type="molecule type" value="Genomic_DNA"/>
</dbReference>
<protein>
    <submittedName>
        <fullName evidence="4">L-threonine 3-O-phosphate decarboxylase</fullName>
        <ecNumber evidence="4">4.1.1.81</ecNumber>
    </submittedName>
</protein>
<accession>A0A3B0RUJ3</accession>
<name>A0A3B0RUJ3_9ZZZZ</name>
<evidence type="ECO:0000259" key="3">
    <source>
        <dbReference type="Pfam" id="PF00155"/>
    </source>
</evidence>
<keyword evidence="2" id="KW-0663">Pyridoxal phosphate</keyword>
<dbReference type="InterPro" id="IPR015424">
    <property type="entry name" value="PyrdxlP-dep_Trfase"/>
</dbReference>
<dbReference type="AlphaFoldDB" id="A0A3B0RUJ3"/>
<dbReference type="InterPro" id="IPR004839">
    <property type="entry name" value="Aminotransferase_I/II_large"/>
</dbReference>
<gene>
    <name evidence="4" type="ORF">MNBD_ALPHA02-1726</name>
</gene>
<dbReference type="CDD" id="cd00609">
    <property type="entry name" value="AAT_like"/>
    <property type="match status" value="1"/>
</dbReference>
<dbReference type="Gene3D" id="3.40.640.10">
    <property type="entry name" value="Type I PLP-dependent aspartate aminotransferase-like (Major domain)"/>
    <property type="match status" value="1"/>
</dbReference>
<dbReference type="InterPro" id="IPR015421">
    <property type="entry name" value="PyrdxlP-dep_Trfase_major"/>
</dbReference>
<reference evidence="4" key="1">
    <citation type="submission" date="2018-06" db="EMBL/GenBank/DDBJ databases">
        <authorList>
            <person name="Zhirakovskaya E."/>
        </authorList>
    </citation>
    <scope>NUCLEOTIDE SEQUENCE</scope>
</reference>
<dbReference type="InterPro" id="IPR015422">
    <property type="entry name" value="PyrdxlP-dep_Trfase_small"/>
</dbReference>
<sequence length="338" mass="37322">MAVISYHGGDLGVVFAACPDAPKPWIDLSTGINPVPYPWQDRLPPNDLWQAAAKLPQGMAGEDCLTAWTDSLSVQHPADWLLLPGSQAMINLLPILFPAHQAIITVPCYGEYDRVWRGAGKEIKTINRDELGTLNPNKPTLVILTNPNNPDGHIWLPEQLLKLAERLADSGGHLLIDEAFGELLTNQSLCALELPDNILILRSFGKFFGLAGLRLGMVRVTGGLRQMVSKQLGPWSVNGLALVIATCALQDKIWIEQTQQRIKTDMSRLRHMLTNAGLNPVGGTDLFCLTEYEAAPALYDRLLSRGIFVRYFPGSSRLLRFGLPQNTPDFQRLKEALT</sequence>
<dbReference type="InterPro" id="IPR004838">
    <property type="entry name" value="NHTrfase_class1_PyrdxlP-BS"/>
</dbReference>
<dbReference type="SUPFAM" id="SSF53383">
    <property type="entry name" value="PLP-dependent transferases"/>
    <property type="match status" value="1"/>
</dbReference>
<evidence type="ECO:0000256" key="1">
    <source>
        <dbReference type="ARBA" id="ARBA00001933"/>
    </source>
</evidence>
<evidence type="ECO:0000256" key="2">
    <source>
        <dbReference type="ARBA" id="ARBA00022898"/>
    </source>
</evidence>
<keyword evidence="4" id="KW-0456">Lyase</keyword>
<feature type="domain" description="Aminotransferase class I/classII large" evidence="3">
    <location>
        <begin position="75"/>
        <end position="323"/>
    </location>
</feature>
<comment type="cofactor">
    <cofactor evidence="1">
        <name>pyridoxal 5'-phosphate</name>
        <dbReference type="ChEBI" id="CHEBI:597326"/>
    </cofactor>
</comment>
<organism evidence="4">
    <name type="scientific">hydrothermal vent metagenome</name>
    <dbReference type="NCBI Taxonomy" id="652676"/>
    <lineage>
        <taxon>unclassified sequences</taxon>
        <taxon>metagenomes</taxon>
        <taxon>ecological metagenomes</taxon>
    </lineage>
</organism>
<dbReference type="GO" id="GO:0048472">
    <property type="term" value="F:threonine-phosphate decarboxylase activity"/>
    <property type="evidence" value="ECO:0007669"/>
    <property type="project" value="UniProtKB-EC"/>
</dbReference>
<dbReference type="EC" id="4.1.1.81" evidence="4"/>
<dbReference type="PANTHER" id="PTHR42885:SF1">
    <property type="entry name" value="THREONINE-PHOSPHATE DECARBOXYLASE"/>
    <property type="match status" value="1"/>
</dbReference>
<dbReference type="GO" id="GO:0030170">
    <property type="term" value="F:pyridoxal phosphate binding"/>
    <property type="evidence" value="ECO:0007669"/>
    <property type="project" value="InterPro"/>
</dbReference>